<dbReference type="Pfam" id="PF13963">
    <property type="entry name" value="Transpos_assoc"/>
    <property type="match status" value="1"/>
</dbReference>
<comment type="caution">
    <text evidence="2">The sequence shown here is derived from an EMBL/GenBank/DDBJ whole genome shotgun (WGS) entry which is preliminary data.</text>
</comment>
<dbReference type="InterPro" id="IPR029480">
    <property type="entry name" value="Transpos_assoc"/>
</dbReference>
<organism evidence="2">
    <name type="scientific">Sesamum latifolium</name>
    <dbReference type="NCBI Taxonomy" id="2727402"/>
    <lineage>
        <taxon>Eukaryota</taxon>
        <taxon>Viridiplantae</taxon>
        <taxon>Streptophyta</taxon>
        <taxon>Embryophyta</taxon>
        <taxon>Tracheophyta</taxon>
        <taxon>Spermatophyta</taxon>
        <taxon>Magnoliopsida</taxon>
        <taxon>eudicotyledons</taxon>
        <taxon>Gunneridae</taxon>
        <taxon>Pentapetalae</taxon>
        <taxon>asterids</taxon>
        <taxon>lamiids</taxon>
        <taxon>Lamiales</taxon>
        <taxon>Pedaliaceae</taxon>
        <taxon>Sesamum</taxon>
    </lineage>
</organism>
<feature type="domain" description="Transposase-associated" evidence="1">
    <location>
        <begin position="8"/>
        <end position="78"/>
    </location>
</feature>
<dbReference type="AlphaFoldDB" id="A0AAW2XRB4"/>
<dbReference type="EMBL" id="JACGWN010000003">
    <property type="protein sequence ID" value="KAL0456408.1"/>
    <property type="molecule type" value="Genomic_DNA"/>
</dbReference>
<reference evidence="2" key="1">
    <citation type="submission" date="2020-06" db="EMBL/GenBank/DDBJ databases">
        <authorList>
            <person name="Li T."/>
            <person name="Hu X."/>
            <person name="Zhang T."/>
            <person name="Song X."/>
            <person name="Zhang H."/>
            <person name="Dai N."/>
            <person name="Sheng W."/>
            <person name="Hou X."/>
            <person name="Wei L."/>
        </authorList>
    </citation>
    <scope>NUCLEOTIDE SEQUENCE</scope>
    <source>
        <strain evidence="2">KEN1</strain>
        <tissue evidence="2">Leaf</tissue>
    </source>
</reference>
<protein>
    <recommendedName>
        <fullName evidence="1">Transposase-associated domain-containing protein</fullName>
    </recommendedName>
</protein>
<sequence length="226" mass="26080">MYEKNLLNRQGLTPQFQDGVIAFIEWAKFQHAYMDGDKIRCPCRKCKNELFKTTDEVSFDLYMKGFMPEYYNWTSHGEERVQEYFEAVTTPPLQDEQTRAALVDKGTSTQLGDATQINWVQRMVLDAVGSAFCFSTYSQDGVPDDDWFHDVLHAAEQPLWNSCTTSQLADVAELVDIKANGHISQRIYDQISQWGVHIMPRDHTLPLDYYNTKKLIKKLGLTYGED</sequence>
<evidence type="ECO:0000259" key="1">
    <source>
        <dbReference type="Pfam" id="PF13963"/>
    </source>
</evidence>
<reference evidence="2" key="2">
    <citation type="journal article" date="2024" name="Plant">
        <title>Genomic evolution and insights into agronomic trait innovations of Sesamum species.</title>
        <authorList>
            <person name="Miao H."/>
            <person name="Wang L."/>
            <person name="Qu L."/>
            <person name="Liu H."/>
            <person name="Sun Y."/>
            <person name="Le M."/>
            <person name="Wang Q."/>
            <person name="Wei S."/>
            <person name="Zheng Y."/>
            <person name="Lin W."/>
            <person name="Duan Y."/>
            <person name="Cao H."/>
            <person name="Xiong S."/>
            <person name="Wang X."/>
            <person name="Wei L."/>
            <person name="Li C."/>
            <person name="Ma Q."/>
            <person name="Ju M."/>
            <person name="Zhao R."/>
            <person name="Li G."/>
            <person name="Mu C."/>
            <person name="Tian Q."/>
            <person name="Mei H."/>
            <person name="Zhang T."/>
            <person name="Gao T."/>
            <person name="Zhang H."/>
        </authorList>
    </citation>
    <scope>NUCLEOTIDE SEQUENCE</scope>
    <source>
        <strain evidence="2">KEN1</strain>
    </source>
</reference>
<name>A0AAW2XRB4_9LAMI</name>
<gene>
    <name evidence="2" type="ORF">Slati_0980000</name>
</gene>
<proteinExistence type="predicted"/>
<accession>A0AAW2XRB4</accession>
<evidence type="ECO:0000313" key="2">
    <source>
        <dbReference type="EMBL" id="KAL0456408.1"/>
    </source>
</evidence>